<sequence length="80" mass="8151">MGVHNVNPRYTPARGVRMGHDAHFLLRSSEAVQGRGGARVAPQSAAEGLPGKGGVTGNAGGRVRKGRAAAGPPPRGPSFR</sequence>
<reference evidence="1" key="1">
    <citation type="submission" date="2023-05" db="EMBL/GenBank/DDBJ databases">
        <authorList>
            <consortium name="ELIXIR-Norway"/>
        </authorList>
    </citation>
    <scope>NUCLEOTIDE SEQUENCE</scope>
</reference>
<evidence type="ECO:0000313" key="2">
    <source>
        <dbReference type="Proteomes" id="UP001162501"/>
    </source>
</evidence>
<accession>A0ACB0FMC7</accession>
<dbReference type="Proteomes" id="UP001162501">
    <property type="component" value="Chromosome 9"/>
</dbReference>
<name>A0ACB0FMC7_RANTA</name>
<proteinExistence type="predicted"/>
<evidence type="ECO:0000313" key="1">
    <source>
        <dbReference type="EMBL" id="CAI9714042.1"/>
    </source>
</evidence>
<dbReference type="EMBL" id="OX596093">
    <property type="protein sequence ID" value="CAI9714042.1"/>
    <property type="molecule type" value="Genomic_DNA"/>
</dbReference>
<organism evidence="1 2">
    <name type="scientific">Rangifer tarandus platyrhynchus</name>
    <name type="common">Svalbard reindeer</name>
    <dbReference type="NCBI Taxonomy" id="3082113"/>
    <lineage>
        <taxon>Eukaryota</taxon>
        <taxon>Metazoa</taxon>
        <taxon>Chordata</taxon>
        <taxon>Craniata</taxon>
        <taxon>Vertebrata</taxon>
        <taxon>Euteleostomi</taxon>
        <taxon>Mammalia</taxon>
        <taxon>Eutheria</taxon>
        <taxon>Laurasiatheria</taxon>
        <taxon>Artiodactyla</taxon>
        <taxon>Ruminantia</taxon>
        <taxon>Pecora</taxon>
        <taxon>Cervidae</taxon>
        <taxon>Odocoileinae</taxon>
        <taxon>Rangifer</taxon>
    </lineage>
</organism>
<gene>
    <name evidence="1" type="ORF">MRATA1EN3_LOCUS25255</name>
</gene>
<protein>
    <submittedName>
        <fullName evidence="1">Uncharacterized protein</fullName>
    </submittedName>
</protein>